<evidence type="ECO:0000313" key="2">
    <source>
        <dbReference type="EMBL" id="KAK9087687.1"/>
    </source>
</evidence>
<name>A0AAP0HK59_9MAGN</name>
<evidence type="ECO:0000256" key="1">
    <source>
        <dbReference type="SAM" id="MobiDB-lite"/>
    </source>
</evidence>
<sequence>MVWSALSPRSARLTAAAPPPFILLTPRLIATAESITIVVTFHHANRCCVHHRLAPLPRTAASHRIVLQSPAFTASTVANLPLLRPPPPPTSPASTVADSPSRFEGDQHPSSSPPTTTCST</sequence>
<evidence type="ECO:0000313" key="3">
    <source>
        <dbReference type="Proteomes" id="UP001420932"/>
    </source>
</evidence>
<organism evidence="2 3">
    <name type="scientific">Stephania yunnanensis</name>
    <dbReference type="NCBI Taxonomy" id="152371"/>
    <lineage>
        <taxon>Eukaryota</taxon>
        <taxon>Viridiplantae</taxon>
        <taxon>Streptophyta</taxon>
        <taxon>Embryophyta</taxon>
        <taxon>Tracheophyta</taxon>
        <taxon>Spermatophyta</taxon>
        <taxon>Magnoliopsida</taxon>
        <taxon>Ranunculales</taxon>
        <taxon>Menispermaceae</taxon>
        <taxon>Menispermoideae</taxon>
        <taxon>Cissampelideae</taxon>
        <taxon>Stephania</taxon>
    </lineage>
</organism>
<feature type="region of interest" description="Disordered" evidence="1">
    <location>
        <begin position="79"/>
        <end position="120"/>
    </location>
</feature>
<protein>
    <submittedName>
        <fullName evidence="2">Uncharacterized protein</fullName>
    </submittedName>
</protein>
<feature type="compositionally biased region" description="Low complexity" evidence="1">
    <location>
        <begin position="109"/>
        <end position="120"/>
    </location>
</feature>
<gene>
    <name evidence="2" type="ORF">Syun_030081</name>
</gene>
<reference evidence="2 3" key="1">
    <citation type="submission" date="2024-01" db="EMBL/GenBank/DDBJ databases">
        <title>Genome assemblies of Stephania.</title>
        <authorList>
            <person name="Yang L."/>
        </authorList>
    </citation>
    <scope>NUCLEOTIDE SEQUENCE [LARGE SCALE GENOMIC DNA]</scope>
    <source>
        <strain evidence="2">YNDBR</strain>
        <tissue evidence="2">Leaf</tissue>
    </source>
</reference>
<dbReference type="EMBL" id="JBBNAF010000013">
    <property type="protein sequence ID" value="KAK9087687.1"/>
    <property type="molecule type" value="Genomic_DNA"/>
</dbReference>
<dbReference type="AlphaFoldDB" id="A0AAP0HK59"/>
<keyword evidence="3" id="KW-1185">Reference proteome</keyword>
<accession>A0AAP0HK59</accession>
<dbReference type="Proteomes" id="UP001420932">
    <property type="component" value="Unassembled WGS sequence"/>
</dbReference>
<comment type="caution">
    <text evidence="2">The sequence shown here is derived from an EMBL/GenBank/DDBJ whole genome shotgun (WGS) entry which is preliminary data.</text>
</comment>
<proteinExistence type="predicted"/>